<evidence type="ECO:0000313" key="8">
    <source>
        <dbReference type="Proteomes" id="UP000319210"/>
    </source>
</evidence>
<feature type="DNA-binding region" description="H-T-H motif" evidence="4">
    <location>
        <begin position="47"/>
        <end position="66"/>
    </location>
</feature>
<evidence type="ECO:0000313" key="7">
    <source>
        <dbReference type="EMBL" id="GEB50825.1"/>
    </source>
</evidence>
<dbReference type="PRINTS" id="PR00455">
    <property type="entry name" value="HTHTETR"/>
</dbReference>
<evidence type="ECO:0000256" key="2">
    <source>
        <dbReference type="ARBA" id="ARBA00023125"/>
    </source>
</evidence>
<comment type="caution">
    <text evidence="7">The sequence shown here is derived from an EMBL/GenBank/DDBJ whole genome shotgun (WGS) entry which is preliminary data.</text>
</comment>
<evidence type="ECO:0000256" key="4">
    <source>
        <dbReference type="PROSITE-ProRule" id="PRU00335"/>
    </source>
</evidence>
<gene>
    <name evidence="7" type="ORF">SCA03_33760</name>
</gene>
<dbReference type="Pfam" id="PF00440">
    <property type="entry name" value="TetR_N"/>
    <property type="match status" value="1"/>
</dbReference>
<protein>
    <submittedName>
        <fullName evidence="7">TetR family transcriptional regulator</fullName>
    </submittedName>
</protein>
<dbReference type="EMBL" id="BJMM01000016">
    <property type="protein sequence ID" value="GEB50825.1"/>
    <property type="molecule type" value="Genomic_DNA"/>
</dbReference>
<reference evidence="7 8" key="1">
    <citation type="submission" date="2019-06" db="EMBL/GenBank/DDBJ databases">
        <title>Whole genome shotgun sequence of Streptomyces cacaoi subsp. cacaoi NBRC 12748.</title>
        <authorList>
            <person name="Hosoyama A."/>
            <person name="Uohara A."/>
            <person name="Ohji S."/>
            <person name="Ichikawa N."/>
        </authorList>
    </citation>
    <scope>NUCLEOTIDE SEQUENCE [LARGE SCALE GENOMIC DNA]</scope>
    <source>
        <strain evidence="7 8">NBRC 12748</strain>
    </source>
</reference>
<sequence>MDENSNKAEKQGSSGRKRAPAMEAGRRREMIVSAALPLVVEYGAAVTTAQIARAAGIGEGTIFRVFSDKDALLAACMDAAVRPDDTVAHLEAIALEQPLEERLHQACEVLRGHMNRIGQVAGALAAVGKLDRMRRPEAGAKGEMPDREAGLAGPRAALAALFEPDRDALRQPPERLAAVFQMMLLASGRPGTAEPLDNDELVGLFLHGAVRAPGAPEGGA</sequence>
<feature type="compositionally biased region" description="Basic and acidic residues" evidence="5">
    <location>
        <begin position="1"/>
        <end position="10"/>
    </location>
</feature>
<dbReference type="GO" id="GO:0003700">
    <property type="term" value="F:DNA-binding transcription factor activity"/>
    <property type="evidence" value="ECO:0007669"/>
    <property type="project" value="TreeGrafter"/>
</dbReference>
<dbReference type="Proteomes" id="UP000319210">
    <property type="component" value="Unassembled WGS sequence"/>
</dbReference>
<dbReference type="PANTHER" id="PTHR30055:SF234">
    <property type="entry name" value="HTH-TYPE TRANSCRIPTIONAL REGULATOR BETI"/>
    <property type="match status" value="1"/>
</dbReference>
<evidence type="ECO:0000256" key="5">
    <source>
        <dbReference type="SAM" id="MobiDB-lite"/>
    </source>
</evidence>
<dbReference type="AlphaFoldDB" id="A0A4Y3QZJ1"/>
<dbReference type="SUPFAM" id="SSF46689">
    <property type="entry name" value="Homeodomain-like"/>
    <property type="match status" value="1"/>
</dbReference>
<dbReference type="InterPro" id="IPR009057">
    <property type="entry name" value="Homeodomain-like_sf"/>
</dbReference>
<dbReference type="PANTHER" id="PTHR30055">
    <property type="entry name" value="HTH-TYPE TRANSCRIPTIONAL REGULATOR RUTR"/>
    <property type="match status" value="1"/>
</dbReference>
<feature type="domain" description="HTH tetR-type" evidence="6">
    <location>
        <begin position="25"/>
        <end position="84"/>
    </location>
</feature>
<keyword evidence="2 4" id="KW-0238">DNA-binding</keyword>
<name>A0A4Y3QZJ1_STRCI</name>
<dbReference type="PROSITE" id="PS50977">
    <property type="entry name" value="HTH_TETR_2"/>
    <property type="match status" value="1"/>
</dbReference>
<evidence type="ECO:0000256" key="1">
    <source>
        <dbReference type="ARBA" id="ARBA00023015"/>
    </source>
</evidence>
<feature type="region of interest" description="Disordered" evidence="5">
    <location>
        <begin position="1"/>
        <end position="24"/>
    </location>
</feature>
<dbReference type="GO" id="GO:0000976">
    <property type="term" value="F:transcription cis-regulatory region binding"/>
    <property type="evidence" value="ECO:0007669"/>
    <property type="project" value="TreeGrafter"/>
</dbReference>
<keyword evidence="8" id="KW-1185">Reference proteome</keyword>
<keyword evidence="1" id="KW-0805">Transcription regulation</keyword>
<accession>A0A4Y3QZJ1</accession>
<dbReference type="RefSeq" id="WP_230988755.1">
    <property type="nucleotide sequence ID" value="NZ_BJMM01000016.1"/>
</dbReference>
<evidence type="ECO:0000259" key="6">
    <source>
        <dbReference type="PROSITE" id="PS50977"/>
    </source>
</evidence>
<evidence type="ECO:0000256" key="3">
    <source>
        <dbReference type="ARBA" id="ARBA00023163"/>
    </source>
</evidence>
<proteinExistence type="predicted"/>
<keyword evidence="3" id="KW-0804">Transcription</keyword>
<organism evidence="7 8">
    <name type="scientific">Streptomyces cacaoi</name>
    <dbReference type="NCBI Taxonomy" id="1898"/>
    <lineage>
        <taxon>Bacteria</taxon>
        <taxon>Bacillati</taxon>
        <taxon>Actinomycetota</taxon>
        <taxon>Actinomycetes</taxon>
        <taxon>Kitasatosporales</taxon>
        <taxon>Streptomycetaceae</taxon>
        <taxon>Streptomyces</taxon>
    </lineage>
</organism>
<dbReference type="Gene3D" id="1.10.357.10">
    <property type="entry name" value="Tetracycline Repressor, domain 2"/>
    <property type="match status" value="1"/>
</dbReference>
<dbReference type="InterPro" id="IPR001647">
    <property type="entry name" value="HTH_TetR"/>
</dbReference>
<dbReference type="InterPro" id="IPR050109">
    <property type="entry name" value="HTH-type_TetR-like_transc_reg"/>
</dbReference>